<reference evidence="1 2" key="1">
    <citation type="journal article" date="2012" name="Appl. Environ. Microbiol.">
        <title>Short-read sequencing for genomic analysis of the brown rot fungus Fibroporia radiculosa.</title>
        <authorList>
            <person name="Tang J.D."/>
            <person name="Perkins A.D."/>
            <person name="Sonstegard T.S."/>
            <person name="Schroeder S.G."/>
            <person name="Burgess S.C."/>
            <person name="Diehl S.V."/>
        </authorList>
    </citation>
    <scope>NUCLEOTIDE SEQUENCE [LARGE SCALE GENOMIC DNA]</scope>
    <source>
        <strain evidence="1 2">TFFH 294</strain>
    </source>
</reference>
<dbReference type="AlphaFoldDB" id="J4GSA4"/>
<dbReference type="InParanoid" id="J4GSA4"/>
<dbReference type="RefSeq" id="XP_012183298.1">
    <property type="nucleotide sequence ID" value="XM_012327908.1"/>
</dbReference>
<sequence>MGADGIKSHGPVSWPKNGYVIAVGMRESELPSAPSAIASSLPPSLPPSCIARARMFDQEPSIADVHRPIGSLKELLE</sequence>
<organism evidence="1 2">
    <name type="scientific">Fibroporia radiculosa</name>
    <dbReference type="NCBI Taxonomy" id="599839"/>
    <lineage>
        <taxon>Eukaryota</taxon>
        <taxon>Fungi</taxon>
        <taxon>Dikarya</taxon>
        <taxon>Basidiomycota</taxon>
        <taxon>Agaricomycotina</taxon>
        <taxon>Agaricomycetes</taxon>
        <taxon>Polyporales</taxon>
        <taxon>Fibroporiaceae</taxon>
        <taxon>Fibroporia</taxon>
    </lineage>
</organism>
<dbReference type="EMBL" id="HE797138">
    <property type="protein sequence ID" value="CCM04015.1"/>
    <property type="molecule type" value="Genomic_DNA"/>
</dbReference>
<dbReference type="GeneID" id="24098926"/>
<evidence type="ECO:0000313" key="1">
    <source>
        <dbReference type="EMBL" id="CCM04015.1"/>
    </source>
</evidence>
<protein>
    <submittedName>
        <fullName evidence="1">Uncharacterized protein</fullName>
    </submittedName>
</protein>
<dbReference type="Proteomes" id="UP000006352">
    <property type="component" value="Unassembled WGS sequence"/>
</dbReference>
<gene>
    <name evidence="1" type="ORF">FIBRA_06172</name>
</gene>
<evidence type="ECO:0000313" key="2">
    <source>
        <dbReference type="Proteomes" id="UP000006352"/>
    </source>
</evidence>
<accession>J4GSA4</accession>
<keyword evidence="2" id="KW-1185">Reference proteome</keyword>
<dbReference type="HOGENOM" id="CLU_2638094_0_0_1"/>
<name>J4GSA4_9APHY</name>
<proteinExistence type="predicted"/>